<dbReference type="EMBL" id="JAWPEI010000007">
    <property type="protein sequence ID" value="KAK4721548.1"/>
    <property type="molecule type" value="Genomic_DNA"/>
</dbReference>
<dbReference type="Proteomes" id="UP001311915">
    <property type="component" value="Unassembled WGS sequence"/>
</dbReference>
<evidence type="ECO:0000313" key="3">
    <source>
        <dbReference type="Proteomes" id="UP001311915"/>
    </source>
</evidence>
<comment type="caution">
    <text evidence="2">The sequence shown here is derived from an EMBL/GenBank/DDBJ whole genome shotgun (WGS) entry which is preliminary data.</text>
</comment>
<evidence type="ECO:0000259" key="1">
    <source>
        <dbReference type="Pfam" id="PF03732"/>
    </source>
</evidence>
<dbReference type="AlphaFoldDB" id="A0AAV9L7M4"/>
<evidence type="ECO:0000313" key="2">
    <source>
        <dbReference type="EMBL" id="KAK4721548.1"/>
    </source>
</evidence>
<gene>
    <name evidence="2" type="ORF">R3W88_011781</name>
</gene>
<dbReference type="Pfam" id="PF03732">
    <property type="entry name" value="Retrotrans_gag"/>
    <property type="match status" value="1"/>
</dbReference>
<sequence length="122" mass="14311">MQLLAQAVTAQVNRGMVALVNPNVNSAALRVRELLRMNPSEFYVSKVEEDPQGFIDEVYKVLAIIRLTLVEKVKLVTYKLRDVAQIWYEQWKDNRPVEAGPIEWKEFQEAFLDRFFPLELRE</sequence>
<keyword evidence="3" id="KW-1185">Reference proteome</keyword>
<name>A0AAV9L7M4_9SOLN</name>
<protein>
    <recommendedName>
        <fullName evidence="1">Retrotransposon gag domain-containing protein</fullName>
    </recommendedName>
</protein>
<proteinExistence type="predicted"/>
<feature type="domain" description="Retrotransposon gag" evidence="1">
    <location>
        <begin position="74"/>
        <end position="118"/>
    </location>
</feature>
<reference evidence="2 3" key="1">
    <citation type="submission" date="2023-10" db="EMBL/GenBank/DDBJ databases">
        <title>Genome-Wide Identification Analysis in wild type Solanum Pinnatisectum Reveals Some Genes Defensing Phytophthora Infestans.</title>
        <authorList>
            <person name="Sun C."/>
        </authorList>
    </citation>
    <scope>NUCLEOTIDE SEQUENCE [LARGE SCALE GENOMIC DNA]</scope>
    <source>
        <strain evidence="2">LQN</strain>
        <tissue evidence="2">Leaf</tissue>
    </source>
</reference>
<accession>A0AAV9L7M4</accession>
<dbReference type="InterPro" id="IPR005162">
    <property type="entry name" value="Retrotrans_gag_dom"/>
</dbReference>
<organism evidence="2 3">
    <name type="scientific">Solanum pinnatisectum</name>
    <name type="common">tansyleaf nightshade</name>
    <dbReference type="NCBI Taxonomy" id="50273"/>
    <lineage>
        <taxon>Eukaryota</taxon>
        <taxon>Viridiplantae</taxon>
        <taxon>Streptophyta</taxon>
        <taxon>Embryophyta</taxon>
        <taxon>Tracheophyta</taxon>
        <taxon>Spermatophyta</taxon>
        <taxon>Magnoliopsida</taxon>
        <taxon>eudicotyledons</taxon>
        <taxon>Gunneridae</taxon>
        <taxon>Pentapetalae</taxon>
        <taxon>asterids</taxon>
        <taxon>lamiids</taxon>
        <taxon>Solanales</taxon>
        <taxon>Solanaceae</taxon>
        <taxon>Solanoideae</taxon>
        <taxon>Solaneae</taxon>
        <taxon>Solanum</taxon>
    </lineage>
</organism>